<organism evidence="2 3">
    <name type="scientific">Virgibacillus oceani</name>
    <dbReference type="NCBI Taxonomy" id="1479511"/>
    <lineage>
        <taxon>Bacteria</taxon>
        <taxon>Bacillati</taxon>
        <taxon>Bacillota</taxon>
        <taxon>Bacilli</taxon>
        <taxon>Bacillales</taxon>
        <taxon>Bacillaceae</taxon>
        <taxon>Virgibacillus</taxon>
    </lineage>
</organism>
<keyword evidence="1" id="KW-0472">Membrane</keyword>
<reference evidence="2" key="2">
    <citation type="submission" date="2020-09" db="EMBL/GenBank/DDBJ databases">
        <authorList>
            <person name="Sun Q."/>
            <person name="Zhou Y."/>
        </authorList>
    </citation>
    <scope>NUCLEOTIDE SEQUENCE</scope>
    <source>
        <strain evidence="2">CGMCC 1.12754</strain>
    </source>
</reference>
<keyword evidence="1" id="KW-0812">Transmembrane</keyword>
<dbReference type="RefSeq" id="WP_188454834.1">
    <property type="nucleotide sequence ID" value="NZ_BMFR01000004.1"/>
</dbReference>
<evidence type="ECO:0000256" key="1">
    <source>
        <dbReference type="SAM" id="Phobius"/>
    </source>
</evidence>
<comment type="caution">
    <text evidence="2">The sequence shown here is derived from an EMBL/GenBank/DDBJ whole genome shotgun (WGS) entry which is preliminary data.</text>
</comment>
<dbReference type="Proteomes" id="UP000622860">
    <property type="component" value="Unassembled WGS sequence"/>
</dbReference>
<dbReference type="AlphaFoldDB" id="A0A917HA87"/>
<accession>A0A917HA87</accession>
<keyword evidence="3" id="KW-1185">Reference proteome</keyword>
<reference evidence="2" key="1">
    <citation type="journal article" date="2014" name="Int. J. Syst. Evol. Microbiol.">
        <title>Complete genome sequence of Corynebacterium casei LMG S-19264T (=DSM 44701T), isolated from a smear-ripened cheese.</title>
        <authorList>
            <consortium name="US DOE Joint Genome Institute (JGI-PGF)"/>
            <person name="Walter F."/>
            <person name="Albersmeier A."/>
            <person name="Kalinowski J."/>
            <person name="Ruckert C."/>
        </authorList>
    </citation>
    <scope>NUCLEOTIDE SEQUENCE</scope>
    <source>
        <strain evidence="2">CGMCC 1.12754</strain>
    </source>
</reference>
<name>A0A917HA87_9BACI</name>
<keyword evidence="1" id="KW-1133">Transmembrane helix</keyword>
<protein>
    <submittedName>
        <fullName evidence="2">Uncharacterized protein</fullName>
    </submittedName>
</protein>
<feature type="transmembrane region" description="Helical" evidence="1">
    <location>
        <begin position="80"/>
        <end position="103"/>
    </location>
</feature>
<evidence type="ECO:0000313" key="3">
    <source>
        <dbReference type="Proteomes" id="UP000622860"/>
    </source>
</evidence>
<feature type="transmembrane region" description="Helical" evidence="1">
    <location>
        <begin position="109"/>
        <end position="127"/>
    </location>
</feature>
<gene>
    <name evidence="2" type="ORF">GCM10011398_15850</name>
</gene>
<dbReference type="EMBL" id="BMFR01000004">
    <property type="protein sequence ID" value="GGG72327.1"/>
    <property type="molecule type" value="Genomic_DNA"/>
</dbReference>
<feature type="transmembrane region" description="Helical" evidence="1">
    <location>
        <begin position="12"/>
        <end position="35"/>
    </location>
</feature>
<feature type="transmembrane region" description="Helical" evidence="1">
    <location>
        <begin position="47"/>
        <end position="68"/>
    </location>
</feature>
<sequence length="129" mass="13776">MEAYTYTKIIGVIAGTLLFAVAIGVGFLALVGMGLSTAFGTVDYSTTYQVTAIIILVLMLIGLITAIGAFKLNHSTWKKVYIGFCFTVEIGFAVVFIISFGGIGFISELFILGVGIIYLLLGFVTKINN</sequence>
<proteinExistence type="predicted"/>
<evidence type="ECO:0000313" key="2">
    <source>
        <dbReference type="EMBL" id="GGG72327.1"/>
    </source>
</evidence>